<evidence type="ECO:0000259" key="2">
    <source>
        <dbReference type="Pfam" id="PF17765"/>
    </source>
</evidence>
<dbReference type="OrthoDB" id="4565847at2"/>
<dbReference type="InterPro" id="IPR041413">
    <property type="entry name" value="MLTR_LBD"/>
</dbReference>
<proteinExistence type="predicted"/>
<dbReference type="Gene3D" id="3.30.450.180">
    <property type="match status" value="1"/>
</dbReference>
<keyword evidence="4" id="KW-1185">Reference proteome</keyword>
<feature type="domain" description="MmyB-like transcription regulator ligand binding" evidence="2">
    <location>
        <begin position="85"/>
        <end position="205"/>
    </location>
</feature>
<comment type="caution">
    <text evidence="3">The sequence shown here is derived from an EMBL/GenBank/DDBJ whole genome shotgun (WGS) entry which is preliminary data.</text>
</comment>
<protein>
    <recommendedName>
        <fullName evidence="2">MmyB-like transcription regulator ligand binding domain-containing protein</fullName>
    </recommendedName>
</protein>
<accession>A0A1W0ATN3</accession>
<evidence type="ECO:0000313" key="3">
    <source>
        <dbReference type="EMBL" id="ONM49433.1"/>
    </source>
</evidence>
<name>A0A1W0ATN3_9NOCA</name>
<reference evidence="3 4" key="1">
    <citation type="journal article" date="2016" name="Antonie Van Leeuwenhoek">
        <title>Nocardia donostiensis sp. nov., isolated from human respiratory specimens.</title>
        <authorList>
            <person name="Ercibengoa M."/>
            <person name="Bell M."/>
            <person name="Marimon J.M."/>
            <person name="Humrighouse B."/>
            <person name="Klenk H.P."/>
            <person name="Potter G."/>
            <person name="Perez-Trallero E."/>
        </authorList>
    </citation>
    <scope>NUCLEOTIDE SEQUENCE [LARGE SCALE GENOMIC DNA]</scope>
    <source>
        <strain evidence="3 4">X1655</strain>
    </source>
</reference>
<dbReference type="Proteomes" id="UP000188836">
    <property type="component" value="Unassembled WGS sequence"/>
</dbReference>
<dbReference type="AlphaFoldDB" id="A0A1W0ATN3"/>
<dbReference type="RefSeq" id="WP_077115491.1">
    <property type="nucleotide sequence ID" value="NZ_LOKT01000013.1"/>
</dbReference>
<organism evidence="3 4">
    <name type="scientific">Nocardia donostiensis</name>
    <dbReference type="NCBI Taxonomy" id="1538463"/>
    <lineage>
        <taxon>Bacteria</taxon>
        <taxon>Bacillati</taxon>
        <taxon>Actinomycetota</taxon>
        <taxon>Actinomycetes</taxon>
        <taxon>Mycobacteriales</taxon>
        <taxon>Nocardiaceae</taxon>
        <taxon>Nocardia</taxon>
    </lineage>
</organism>
<gene>
    <name evidence="3" type="ORF">B0T46_06025</name>
</gene>
<feature type="region of interest" description="Disordered" evidence="1">
    <location>
        <begin position="1"/>
        <end position="28"/>
    </location>
</feature>
<dbReference type="Pfam" id="PF17765">
    <property type="entry name" value="MLTR_LBD"/>
    <property type="match status" value="1"/>
</dbReference>
<evidence type="ECO:0000256" key="1">
    <source>
        <dbReference type="SAM" id="MobiDB-lite"/>
    </source>
</evidence>
<dbReference type="EMBL" id="MUMY01000004">
    <property type="protein sequence ID" value="ONM49433.1"/>
    <property type="molecule type" value="Genomic_DNA"/>
</dbReference>
<sequence length="230" mass="25701">MIEQHRIGKHLRAHHPEPGVACPEPTPRSGLARTLTSAAQPGAGQVNSANIRLLPTALEAPDRLSGRYPGGRIEPSADELADLQSLTHPAVYQTPATFDVIAANTAFQRWFPGTRPGVNLLEWMLLEPAAKRVFPEWFTDARRLVAAFWALTRESADQQRVAEIVATCERAPEWNELWAAIAADDIGTPRIVVRDPVTRRVRTLVPRFYSPEFPARPWWLCRLVPDPLAR</sequence>
<evidence type="ECO:0000313" key="4">
    <source>
        <dbReference type="Proteomes" id="UP000188836"/>
    </source>
</evidence>